<dbReference type="RefSeq" id="WP_166226776.1">
    <property type="nucleotide sequence ID" value="NZ_CP049989.1"/>
</dbReference>
<reference evidence="4 5" key="1">
    <citation type="submission" date="2020-03" db="EMBL/GenBank/DDBJ databases">
        <title>Hydrogenophaga sp. nov. isolated from cyanobacterial mat.</title>
        <authorList>
            <person name="Thorat V."/>
            <person name="Kirdat K."/>
            <person name="Tiwarekar B."/>
            <person name="Costa E.D."/>
            <person name="Yadav A."/>
        </authorList>
    </citation>
    <scope>NUCLEOTIDE SEQUENCE [LARGE SCALE GENOMIC DNA]</scope>
    <source>
        <strain evidence="4 5">BA0156</strain>
    </source>
</reference>
<dbReference type="Gene3D" id="3.40.50.720">
    <property type="entry name" value="NAD(P)-binding Rossmann-like Domain"/>
    <property type="match status" value="1"/>
</dbReference>
<dbReference type="PANTHER" id="PTHR43103:SF3">
    <property type="entry name" value="ADP-L-GLYCERO-D-MANNO-HEPTOSE-6-EPIMERASE"/>
    <property type="match status" value="1"/>
</dbReference>
<name>A0A6G8IG31_9BURK</name>
<evidence type="ECO:0000313" key="5">
    <source>
        <dbReference type="Proteomes" id="UP000503162"/>
    </source>
</evidence>
<dbReference type="NCBIfam" id="NF043036">
    <property type="entry name" value="ErythonDh"/>
    <property type="match status" value="1"/>
</dbReference>
<proteinExistence type="predicted"/>
<dbReference type="Proteomes" id="UP000503162">
    <property type="component" value="Chromosome"/>
</dbReference>
<dbReference type="PANTHER" id="PTHR43103">
    <property type="entry name" value="NUCLEOSIDE-DIPHOSPHATE-SUGAR EPIMERASE"/>
    <property type="match status" value="1"/>
</dbReference>
<dbReference type="Gene3D" id="3.90.25.10">
    <property type="entry name" value="UDP-galactose 4-epimerase, domain 1"/>
    <property type="match status" value="1"/>
</dbReference>
<dbReference type="SUPFAM" id="SSF51735">
    <property type="entry name" value="NAD(P)-binding Rossmann-fold domains"/>
    <property type="match status" value="1"/>
</dbReference>
<gene>
    <name evidence="4" type="ORF">G9Q37_08480</name>
</gene>
<evidence type="ECO:0000313" key="4">
    <source>
        <dbReference type="EMBL" id="QIM52174.1"/>
    </source>
</evidence>
<dbReference type="KEGG" id="hcz:G9Q37_08480"/>
<keyword evidence="5" id="KW-1185">Reference proteome</keyword>
<dbReference type="InterPro" id="IPR050005">
    <property type="entry name" value="DenD"/>
</dbReference>
<evidence type="ECO:0000256" key="1">
    <source>
        <dbReference type="ARBA" id="ARBA00022857"/>
    </source>
</evidence>
<dbReference type="InterPro" id="IPR001509">
    <property type="entry name" value="Epimerase_deHydtase"/>
</dbReference>
<dbReference type="EMBL" id="CP049989">
    <property type="protein sequence ID" value="QIM52174.1"/>
    <property type="molecule type" value="Genomic_DNA"/>
</dbReference>
<evidence type="ECO:0000256" key="2">
    <source>
        <dbReference type="ARBA" id="ARBA00023277"/>
    </source>
</evidence>
<feature type="domain" description="NAD-dependent epimerase/dehydratase" evidence="3">
    <location>
        <begin position="3"/>
        <end position="213"/>
    </location>
</feature>
<protein>
    <submittedName>
        <fullName evidence="4">NAD-dependent epimerase/dehydratase family protein</fullName>
    </submittedName>
</protein>
<keyword evidence="1" id="KW-0521">NADP</keyword>
<dbReference type="AlphaFoldDB" id="A0A6G8IG31"/>
<evidence type="ECO:0000259" key="3">
    <source>
        <dbReference type="Pfam" id="PF01370"/>
    </source>
</evidence>
<keyword evidence="2" id="KW-0119">Carbohydrate metabolism</keyword>
<dbReference type="Pfam" id="PF01370">
    <property type="entry name" value="Epimerase"/>
    <property type="match status" value="1"/>
</dbReference>
<dbReference type="GO" id="GO:0016491">
    <property type="term" value="F:oxidoreductase activity"/>
    <property type="evidence" value="ECO:0007669"/>
    <property type="project" value="InterPro"/>
</dbReference>
<sequence>MNILITGGAGFLGSRLARELLQRGQLRGQRIERLMLADLYAPRDATLTADARVATHTGDLLANIPALFATRWDAVFHLASAVSGECEANFELGLHANLDTTRRLLDACRAQTVAGHAAPVFFFSSSVAVYGSDPALPLPAVVTDETLPTPQSSYGIHKFVCEQLVADYTRKGFIDGRAARLMTVSVRPGQPNGAASGFLSGMLREPLAGQPSNCPVPLDTPVALSSPATTIAGIVAVAEASREAFGGRTAINLPALSLRVRDMLDALAAFAGPEATALVGHEPDAATARIVAGWPARFDSARARALGLKADPDFHAVLRQYAQDHPDAVTLPAARPRPTPAR</sequence>
<accession>A0A6G8IG31</accession>
<dbReference type="InterPro" id="IPR036291">
    <property type="entry name" value="NAD(P)-bd_dom_sf"/>
</dbReference>
<organism evidence="4 5">
    <name type="scientific">Hydrogenophaga crocea</name>
    <dbReference type="NCBI Taxonomy" id="2716225"/>
    <lineage>
        <taxon>Bacteria</taxon>
        <taxon>Pseudomonadati</taxon>
        <taxon>Pseudomonadota</taxon>
        <taxon>Betaproteobacteria</taxon>
        <taxon>Burkholderiales</taxon>
        <taxon>Comamonadaceae</taxon>
        <taxon>Hydrogenophaga</taxon>
    </lineage>
</organism>